<sequence length="247" mass="25785">MHEQQVLDGFALRAMNVQRAEALQHTCTPAAVESALLEALEQAKSPPTTIISPQAHDTDSVSVAKALLDQPAGEPGSTIADPESWPSIERKGTKFASPDRPPARLSDILFTEADRCMDRAAATFAPTTPRTKASSLRLATPTAPFSDSTAARLDSSSATAAAVGAAPHPPRGWEDTGGGVLFPALDRATTPTPAAKRRKAAVAPASTGPAAAVAVRKENSSDNTVLAQASPKLRREPQYTAARLSSF</sequence>
<evidence type="ECO:0000313" key="3">
    <source>
        <dbReference type="Proteomes" id="UP000664859"/>
    </source>
</evidence>
<name>A0A835ZBN0_9STRA</name>
<protein>
    <submittedName>
        <fullName evidence="2">Uncharacterized protein</fullName>
    </submittedName>
</protein>
<dbReference type="EMBL" id="JAFCMP010000090">
    <property type="protein sequence ID" value="KAG5187264.1"/>
    <property type="molecule type" value="Genomic_DNA"/>
</dbReference>
<dbReference type="AlphaFoldDB" id="A0A835ZBN0"/>
<dbReference type="Proteomes" id="UP000664859">
    <property type="component" value="Unassembled WGS sequence"/>
</dbReference>
<gene>
    <name evidence="2" type="ORF">JKP88DRAFT_307457</name>
</gene>
<evidence type="ECO:0000313" key="2">
    <source>
        <dbReference type="EMBL" id="KAG5187264.1"/>
    </source>
</evidence>
<keyword evidence="3" id="KW-1185">Reference proteome</keyword>
<feature type="compositionally biased region" description="Low complexity" evidence="1">
    <location>
        <begin position="201"/>
        <end position="214"/>
    </location>
</feature>
<proteinExistence type="predicted"/>
<evidence type="ECO:0000256" key="1">
    <source>
        <dbReference type="SAM" id="MobiDB-lite"/>
    </source>
</evidence>
<reference evidence="2" key="1">
    <citation type="submission" date="2021-02" db="EMBL/GenBank/DDBJ databases">
        <title>First Annotated Genome of the Yellow-green Alga Tribonema minus.</title>
        <authorList>
            <person name="Mahan K.M."/>
        </authorList>
    </citation>
    <scope>NUCLEOTIDE SEQUENCE</scope>
    <source>
        <strain evidence="2">UTEX B ZZ1240</strain>
    </source>
</reference>
<comment type="caution">
    <text evidence="2">The sequence shown here is derived from an EMBL/GenBank/DDBJ whole genome shotgun (WGS) entry which is preliminary data.</text>
</comment>
<organism evidence="2 3">
    <name type="scientific">Tribonema minus</name>
    <dbReference type="NCBI Taxonomy" id="303371"/>
    <lineage>
        <taxon>Eukaryota</taxon>
        <taxon>Sar</taxon>
        <taxon>Stramenopiles</taxon>
        <taxon>Ochrophyta</taxon>
        <taxon>PX clade</taxon>
        <taxon>Xanthophyceae</taxon>
        <taxon>Tribonematales</taxon>
        <taxon>Tribonemataceae</taxon>
        <taxon>Tribonema</taxon>
    </lineage>
</organism>
<feature type="region of interest" description="Disordered" evidence="1">
    <location>
        <begin position="160"/>
        <end position="247"/>
    </location>
</feature>
<accession>A0A835ZBN0</accession>